<comment type="caution">
    <text evidence="11">The sequence shown here is derived from an EMBL/GenBank/DDBJ whole genome shotgun (WGS) entry which is preliminary data.</text>
</comment>
<sequence>MTSVEHARDSAQPNPKPAYAQPRLILYVLLGGAIGTAGREGLSLAMPSDGGVPWAVLIVNLLGAFILGFLLTALAARKPETPGRRDLRLFAGTGMMGGFTTYSSLATDTATLYETHAGIATAYGLGSVIGGILTAFLGVLLGGALSRPASTGRAAA</sequence>
<evidence type="ECO:0000256" key="4">
    <source>
        <dbReference type="ARBA" id="ARBA00022989"/>
    </source>
</evidence>
<dbReference type="InterPro" id="IPR003691">
    <property type="entry name" value="FluC"/>
</dbReference>
<feature type="transmembrane region" description="Helical" evidence="10">
    <location>
        <begin position="24"/>
        <end position="42"/>
    </location>
</feature>
<dbReference type="HAMAP" id="MF_00454">
    <property type="entry name" value="FluC"/>
    <property type="match status" value="1"/>
</dbReference>
<keyword evidence="12" id="KW-1185">Reference proteome</keyword>
<evidence type="ECO:0000256" key="9">
    <source>
        <dbReference type="ARBA" id="ARBA00049940"/>
    </source>
</evidence>
<evidence type="ECO:0000256" key="8">
    <source>
        <dbReference type="ARBA" id="ARBA00035585"/>
    </source>
</evidence>
<keyword evidence="2 10" id="KW-1003">Cell membrane</keyword>
<evidence type="ECO:0000313" key="11">
    <source>
        <dbReference type="EMBL" id="KAA9129962.1"/>
    </source>
</evidence>
<keyword evidence="3 10" id="KW-0812">Transmembrane</keyword>
<feature type="transmembrane region" description="Helical" evidence="10">
    <location>
        <begin position="125"/>
        <end position="145"/>
    </location>
</feature>
<keyword evidence="10" id="KW-0915">Sodium</keyword>
<keyword evidence="6 10" id="KW-0407">Ion channel</keyword>
<evidence type="ECO:0000256" key="5">
    <source>
        <dbReference type="ARBA" id="ARBA00023136"/>
    </source>
</evidence>
<feature type="transmembrane region" description="Helical" evidence="10">
    <location>
        <begin position="87"/>
        <end position="105"/>
    </location>
</feature>
<keyword evidence="10" id="KW-0813">Transport</keyword>
<evidence type="ECO:0000256" key="2">
    <source>
        <dbReference type="ARBA" id="ARBA00022475"/>
    </source>
</evidence>
<keyword evidence="10" id="KW-0406">Ion transport</keyword>
<comment type="catalytic activity">
    <reaction evidence="8">
        <text>fluoride(in) = fluoride(out)</text>
        <dbReference type="Rhea" id="RHEA:76159"/>
        <dbReference type="ChEBI" id="CHEBI:17051"/>
    </reaction>
    <physiologicalReaction direction="left-to-right" evidence="8">
        <dbReference type="Rhea" id="RHEA:76160"/>
    </physiologicalReaction>
</comment>
<organism evidence="11 12">
    <name type="scientific">Microbacterium caowuchunii</name>
    <dbReference type="NCBI Taxonomy" id="2614638"/>
    <lineage>
        <taxon>Bacteria</taxon>
        <taxon>Bacillati</taxon>
        <taxon>Actinomycetota</taxon>
        <taxon>Actinomycetes</taxon>
        <taxon>Micrococcales</taxon>
        <taxon>Microbacteriaceae</taxon>
        <taxon>Microbacterium</taxon>
    </lineage>
</organism>
<reference evidence="12" key="1">
    <citation type="submission" date="2019-09" db="EMBL/GenBank/DDBJ databases">
        <title>Mumia zhuanghuii sp. nov. isolated from the intestinal contents of plateau pika (Ochotona curzoniae) in the Qinghai-Tibet plateau of China.</title>
        <authorList>
            <person name="Tian Z."/>
        </authorList>
    </citation>
    <scope>NUCLEOTIDE SEQUENCE [LARGE SCALE GENOMIC DNA]</scope>
    <source>
        <strain evidence="12">L-033</strain>
    </source>
</reference>
<evidence type="ECO:0000256" key="6">
    <source>
        <dbReference type="ARBA" id="ARBA00023303"/>
    </source>
</evidence>
<dbReference type="PANTHER" id="PTHR28259">
    <property type="entry name" value="FLUORIDE EXPORT PROTEIN 1-RELATED"/>
    <property type="match status" value="1"/>
</dbReference>
<feature type="binding site" evidence="10">
    <location>
        <position position="100"/>
    </location>
    <ligand>
        <name>Na(+)</name>
        <dbReference type="ChEBI" id="CHEBI:29101"/>
        <note>structural</note>
    </ligand>
</feature>
<dbReference type="GO" id="GO:0140114">
    <property type="term" value="P:cellular detoxification of fluoride"/>
    <property type="evidence" value="ECO:0007669"/>
    <property type="project" value="UniProtKB-UniRule"/>
</dbReference>
<protein>
    <recommendedName>
        <fullName evidence="10">Fluoride-specific ion channel FluC</fullName>
    </recommendedName>
</protein>
<comment type="subcellular location">
    <subcellularLocation>
        <location evidence="1 10">Cell membrane</location>
        <topology evidence="1 10">Multi-pass membrane protein</topology>
    </subcellularLocation>
</comment>
<dbReference type="EMBL" id="VYUY01000022">
    <property type="protein sequence ID" value="KAA9129962.1"/>
    <property type="molecule type" value="Genomic_DNA"/>
</dbReference>
<dbReference type="GO" id="GO:0062054">
    <property type="term" value="F:fluoride channel activity"/>
    <property type="evidence" value="ECO:0007669"/>
    <property type="project" value="UniProtKB-UniRule"/>
</dbReference>
<keyword evidence="5 10" id="KW-0472">Membrane</keyword>
<keyword evidence="4 10" id="KW-1133">Transmembrane helix</keyword>
<feature type="transmembrane region" description="Helical" evidence="10">
    <location>
        <begin position="54"/>
        <end position="75"/>
    </location>
</feature>
<dbReference type="PANTHER" id="PTHR28259:SF1">
    <property type="entry name" value="FLUORIDE EXPORT PROTEIN 1-RELATED"/>
    <property type="match status" value="1"/>
</dbReference>
<dbReference type="Pfam" id="PF02537">
    <property type="entry name" value="CRCB"/>
    <property type="match status" value="1"/>
</dbReference>
<gene>
    <name evidence="10" type="primary">fluC</name>
    <name evidence="10" type="synonym">crcB</name>
    <name evidence="11" type="ORF">F6B40_14820</name>
</gene>
<dbReference type="RefSeq" id="WP_150895407.1">
    <property type="nucleotide sequence ID" value="NZ_VYUY01000022.1"/>
</dbReference>
<dbReference type="GO" id="GO:0046872">
    <property type="term" value="F:metal ion binding"/>
    <property type="evidence" value="ECO:0007669"/>
    <property type="project" value="UniProtKB-KW"/>
</dbReference>
<comment type="similarity">
    <text evidence="7 10">Belongs to the fluoride channel Fluc/FEX (TC 1.A.43) family.</text>
</comment>
<accession>A0A5N0T531</accession>
<dbReference type="GO" id="GO:0005886">
    <property type="term" value="C:plasma membrane"/>
    <property type="evidence" value="ECO:0007669"/>
    <property type="project" value="UniProtKB-SubCell"/>
</dbReference>
<evidence type="ECO:0000256" key="7">
    <source>
        <dbReference type="ARBA" id="ARBA00035120"/>
    </source>
</evidence>
<evidence type="ECO:0000256" key="1">
    <source>
        <dbReference type="ARBA" id="ARBA00004651"/>
    </source>
</evidence>
<proteinExistence type="inferred from homology"/>
<evidence type="ECO:0000256" key="10">
    <source>
        <dbReference type="HAMAP-Rule" id="MF_00454"/>
    </source>
</evidence>
<comment type="activity regulation">
    <text evidence="10">Na(+) is not transported, but it plays an essential structural role and its presence is essential for fluoride channel function.</text>
</comment>
<keyword evidence="10" id="KW-0479">Metal-binding</keyword>
<evidence type="ECO:0000256" key="3">
    <source>
        <dbReference type="ARBA" id="ARBA00022692"/>
    </source>
</evidence>
<name>A0A5N0T531_9MICO</name>
<dbReference type="Proteomes" id="UP000326838">
    <property type="component" value="Unassembled WGS sequence"/>
</dbReference>
<dbReference type="AlphaFoldDB" id="A0A5N0T531"/>
<comment type="function">
    <text evidence="9 10">Fluoride-specific ion channel. Important for reducing fluoride concentration in the cell, thus reducing its toxicity.</text>
</comment>
<feature type="binding site" evidence="10">
    <location>
        <position position="97"/>
    </location>
    <ligand>
        <name>Na(+)</name>
        <dbReference type="ChEBI" id="CHEBI:29101"/>
        <note>structural</note>
    </ligand>
</feature>
<evidence type="ECO:0000313" key="12">
    <source>
        <dbReference type="Proteomes" id="UP000326838"/>
    </source>
</evidence>